<feature type="transmembrane region" description="Helical" evidence="6">
    <location>
        <begin position="83"/>
        <end position="104"/>
    </location>
</feature>
<dbReference type="PANTHER" id="PTHR42852">
    <property type="entry name" value="THIOL:DISULFIDE INTERCHANGE PROTEIN DSBE"/>
    <property type="match status" value="1"/>
</dbReference>
<evidence type="ECO:0000256" key="6">
    <source>
        <dbReference type="SAM" id="Phobius"/>
    </source>
</evidence>
<dbReference type="InterPro" id="IPR013766">
    <property type="entry name" value="Thioredoxin_domain"/>
</dbReference>
<feature type="transmembrane region" description="Helical" evidence="6">
    <location>
        <begin position="125"/>
        <end position="153"/>
    </location>
</feature>
<keyword evidence="4 6" id="KW-1133">Transmembrane helix</keyword>
<keyword evidence="5 6" id="KW-0472">Membrane</keyword>
<name>X5E508_9CORY</name>
<dbReference type="eggNOG" id="COG0785">
    <property type="taxonomic scope" value="Bacteria"/>
</dbReference>
<feature type="transmembrane region" description="Helical" evidence="6">
    <location>
        <begin position="159"/>
        <end position="181"/>
    </location>
</feature>
<feature type="transmembrane region" description="Helical" evidence="6">
    <location>
        <begin position="202"/>
        <end position="219"/>
    </location>
</feature>
<keyword evidence="3 6" id="KW-0812">Transmembrane</keyword>
<reference evidence="8 9" key="1">
    <citation type="journal article" date="2015" name="Int. J. Syst. Evol. Microbiol.">
        <title>Revisiting Corynebacterium glyciniphilum (ex Kubota et al., 1972) sp. nov., nom. rev., isolated from putrefied banana.</title>
        <authorList>
            <person name="Al-Dilaimi A."/>
            <person name="Bednarz H."/>
            <person name="Lomker A."/>
            <person name="Niehaus K."/>
            <person name="Kalinowski J."/>
            <person name="Ruckert C."/>
        </authorList>
    </citation>
    <scope>NUCLEOTIDE SEQUENCE [LARGE SCALE GENOMIC DNA]</scope>
    <source>
        <strain evidence="8">AJ 3170</strain>
    </source>
</reference>
<dbReference type="EMBL" id="CP006842">
    <property type="protein sequence ID" value="AHW62560.1"/>
    <property type="molecule type" value="Genomic_DNA"/>
</dbReference>
<comment type="subcellular location">
    <subcellularLocation>
        <location evidence="1">Cell membrane</location>
        <topology evidence="1">Multi-pass membrane protein</topology>
    </subcellularLocation>
</comment>
<dbReference type="Pfam" id="PF17991">
    <property type="entry name" value="Thioredoxin_10"/>
    <property type="match status" value="1"/>
</dbReference>
<evidence type="ECO:0000313" key="8">
    <source>
        <dbReference type="EMBL" id="AHW62560.1"/>
    </source>
</evidence>
<feature type="transmembrane region" description="Helical" evidence="6">
    <location>
        <begin position="53"/>
        <end position="77"/>
    </location>
</feature>
<keyword evidence="2" id="KW-1003">Cell membrane</keyword>
<dbReference type="AlphaFoldDB" id="X5E508"/>
<protein>
    <submittedName>
        <fullName evidence="8">Protein dipZ</fullName>
    </submittedName>
</protein>
<evidence type="ECO:0000256" key="1">
    <source>
        <dbReference type="ARBA" id="ARBA00004651"/>
    </source>
</evidence>
<dbReference type="eggNOG" id="COG0526">
    <property type="taxonomic scope" value="Bacteria"/>
</dbReference>
<dbReference type="InterPro" id="IPR041017">
    <property type="entry name" value="Thioredoxin_10"/>
</dbReference>
<dbReference type="Proteomes" id="UP000023703">
    <property type="component" value="Chromosome"/>
</dbReference>
<dbReference type="HOGENOM" id="CLU_033708_0_0_11"/>
<dbReference type="InterPro" id="IPR036249">
    <property type="entry name" value="Thioredoxin-like_sf"/>
</dbReference>
<dbReference type="InterPro" id="IPR003834">
    <property type="entry name" value="Cyt_c_assmbl_TM_dom"/>
</dbReference>
<feature type="domain" description="Thioredoxin" evidence="7">
    <location>
        <begin position="271"/>
        <end position="419"/>
    </location>
</feature>
<evidence type="ECO:0000256" key="2">
    <source>
        <dbReference type="ARBA" id="ARBA00022475"/>
    </source>
</evidence>
<proteinExistence type="predicted"/>
<gene>
    <name evidence="8" type="primary">dipZ</name>
    <name evidence="8" type="ORF">CGLY_00560</name>
</gene>
<dbReference type="GO" id="GO:0016491">
    <property type="term" value="F:oxidoreductase activity"/>
    <property type="evidence" value="ECO:0007669"/>
    <property type="project" value="InterPro"/>
</dbReference>
<dbReference type="PANTHER" id="PTHR42852:SF13">
    <property type="entry name" value="PROTEIN DIPZ"/>
    <property type="match status" value="1"/>
</dbReference>
<evidence type="ECO:0000256" key="4">
    <source>
        <dbReference type="ARBA" id="ARBA00022989"/>
    </source>
</evidence>
<dbReference type="Gene3D" id="3.40.30.10">
    <property type="entry name" value="Glutaredoxin"/>
    <property type="match status" value="1"/>
</dbReference>
<dbReference type="SUPFAM" id="SSF52833">
    <property type="entry name" value="Thioredoxin-like"/>
    <property type="match status" value="1"/>
</dbReference>
<dbReference type="Gene3D" id="2.60.120.260">
    <property type="entry name" value="Galactose-binding domain-like"/>
    <property type="match status" value="1"/>
</dbReference>
<evidence type="ECO:0000259" key="7">
    <source>
        <dbReference type="PROSITE" id="PS51352"/>
    </source>
</evidence>
<dbReference type="GO" id="GO:0017004">
    <property type="term" value="P:cytochrome complex assembly"/>
    <property type="evidence" value="ECO:0007669"/>
    <property type="project" value="InterPro"/>
</dbReference>
<evidence type="ECO:0000256" key="5">
    <source>
        <dbReference type="ARBA" id="ARBA00023136"/>
    </source>
</evidence>
<sequence length="570" mass="62002">MQTIFIGFLGGLLTGVSPCILPVLPVIFLTAGTRPAKGKILPEVIPAKKSRPYFIILGMVISFSAFTIIGSAALALMGLPQDAIKWFGVAALLVLGIAFIFPSFEQILEAPFRKLRTRNNKNGGNPLVLGLTLGAVFVPCAGPVLSAIIIAGSTGSIDASIVILTVSFAIGVAIPLLALAIAGRRISEFISRYRSAEKKIRIAAGVSMVVLAVAITFNIPQKLQTLIPDYTSGAQRSISESDAGRSALSLRGIETDENRDLKKCKNGSNSLASCGKAPALSNIDHWINTPDGSPVNLDELRGRVVLVDFWAYSCINCQRSIPHVTAWDKKYRDLGLSVIGVHSPEYAFEKELRNVESGVKDFGISYPVAMDNSLSTWTAYRNSYWPAHYLIDADGVVRQISQGEGGYDETEELIRQLLSDANSDVELPGKTTVEDQTPDGDEITQETFLGYSKATNYSGRGEYSPSNKNFELSEQQKNDTFGLEGRWDLSSQNISPVERGRIRINSQYKESRIVLSGEGTVTVEKDGKKEDIVVDGNPRSYLIDKDDARKSHDSYVEVPEGVNVFSFTFG</sequence>
<feature type="transmembrane region" description="Helical" evidence="6">
    <location>
        <begin position="6"/>
        <end position="32"/>
    </location>
</feature>
<dbReference type="STRING" id="1404245.CGLY_00560"/>
<dbReference type="InterPro" id="IPR013740">
    <property type="entry name" value="Redoxin"/>
</dbReference>
<dbReference type="GO" id="GO:0005886">
    <property type="term" value="C:plasma membrane"/>
    <property type="evidence" value="ECO:0007669"/>
    <property type="project" value="UniProtKB-SubCell"/>
</dbReference>
<accession>X5E508</accession>
<dbReference type="RefSeq" id="WP_038545137.1">
    <property type="nucleotide sequence ID" value="NZ_CP006842.1"/>
</dbReference>
<dbReference type="Pfam" id="PF02683">
    <property type="entry name" value="DsbD_TM"/>
    <property type="match status" value="1"/>
</dbReference>
<dbReference type="PROSITE" id="PS51352">
    <property type="entry name" value="THIOREDOXIN_2"/>
    <property type="match status" value="1"/>
</dbReference>
<dbReference type="Pfam" id="PF08534">
    <property type="entry name" value="Redoxin"/>
    <property type="match status" value="1"/>
</dbReference>
<evidence type="ECO:0000313" key="9">
    <source>
        <dbReference type="Proteomes" id="UP000023703"/>
    </source>
</evidence>
<dbReference type="KEGG" id="cgy:CGLY_00560"/>
<evidence type="ECO:0000256" key="3">
    <source>
        <dbReference type="ARBA" id="ARBA00022692"/>
    </source>
</evidence>
<dbReference type="InterPro" id="IPR050553">
    <property type="entry name" value="Thioredoxin_ResA/DsbE_sf"/>
</dbReference>
<dbReference type="OrthoDB" id="9811352at2"/>
<organism evidence="8 9">
    <name type="scientific">Corynebacterium glyciniphilum AJ 3170</name>
    <dbReference type="NCBI Taxonomy" id="1404245"/>
    <lineage>
        <taxon>Bacteria</taxon>
        <taxon>Bacillati</taxon>
        <taxon>Actinomycetota</taxon>
        <taxon>Actinomycetes</taxon>
        <taxon>Mycobacteriales</taxon>
        <taxon>Corynebacteriaceae</taxon>
        <taxon>Corynebacterium</taxon>
    </lineage>
</organism>
<keyword evidence="9" id="KW-1185">Reference proteome</keyword>